<dbReference type="EMBL" id="LGVR01000029">
    <property type="protein sequence ID" value="KOA88472.1"/>
    <property type="molecule type" value="Genomic_DNA"/>
</dbReference>
<evidence type="ECO:0000313" key="2">
    <source>
        <dbReference type="EMBL" id="KOA88472.1"/>
    </source>
</evidence>
<organism evidence="2 3">
    <name type="scientific">Clostridium botulinum</name>
    <dbReference type="NCBI Taxonomy" id="1491"/>
    <lineage>
        <taxon>Bacteria</taxon>
        <taxon>Bacillati</taxon>
        <taxon>Bacillota</taxon>
        <taxon>Clostridia</taxon>
        <taxon>Eubacteriales</taxon>
        <taxon>Clostridiaceae</taxon>
        <taxon>Clostridium</taxon>
    </lineage>
</organism>
<feature type="domain" description="DUF7668" evidence="1">
    <location>
        <begin position="16"/>
        <end position="114"/>
    </location>
</feature>
<dbReference type="OrthoDB" id="965084at2"/>
<name>A0A9Q1UYJ4_CLOBO</name>
<evidence type="ECO:0000259" key="1">
    <source>
        <dbReference type="Pfam" id="PF24705"/>
    </source>
</evidence>
<comment type="caution">
    <text evidence="2">The sequence shown here is derived from an EMBL/GenBank/DDBJ whole genome shotgun (WGS) entry which is preliminary data.</text>
</comment>
<dbReference type="Pfam" id="PF24705">
    <property type="entry name" value="DUF7668"/>
    <property type="match status" value="1"/>
</dbReference>
<sequence>MNIKKVLLHEIIQIINNIRESKYQELKKRGMLINITEDEIKKELNEYGGILTEASIDEYEEALDIIEISNTNTYKVYMDLWINGIRSDLTIICDITMNDIGKILNSSIEDIHVL</sequence>
<dbReference type="Proteomes" id="UP000037540">
    <property type="component" value="Unassembled WGS sequence"/>
</dbReference>
<dbReference type="AlphaFoldDB" id="A0A9Q1UYJ4"/>
<accession>A0A9Q1UYJ4</accession>
<proteinExistence type="predicted"/>
<evidence type="ECO:0000313" key="3">
    <source>
        <dbReference type="Proteomes" id="UP000037540"/>
    </source>
</evidence>
<reference evidence="2 3" key="1">
    <citation type="submission" date="2015-07" db="EMBL/GenBank/DDBJ databases">
        <title>Draft genome sequences of 17 French Clostridium botulinum group III.</title>
        <authorList>
            <person name="Woudstra C."/>
            <person name="Le Marechal C."/>
            <person name="Souillard R."/>
            <person name="Bayon-Auboyer M.-H."/>
            <person name="Dessouter D."/>
            <person name="Fach P."/>
        </authorList>
    </citation>
    <scope>NUCLEOTIDE SEQUENCE [LARGE SCALE GENOMIC DNA]</scope>
    <source>
        <strain evidence="2 3">12LNRI-CD</strain>
    </source>
</reference>
<dbReference type="InterPro" id="IPR056085">
    <property type="entry name" value="DUF7668"/>
</dbReference>
<gene>
    <name evidence="2" type="ORF">ADU74_06555</name>
</gene>
<dbReference type="RefSeq" id="WP_013724580.1">
    <property type="nucleotide sequence ID" value="NZ_LGVO01000013.1"/>
</dbReference>
<protein>
    <recommendedName>
        <fullName evidence="1">DUF7668 domain-containing protein</fullName>
    </recommendedName>
</protein>